<feature type="chain" id="PRO_5046305796" description="Outer membrane beta-barrel protein" evidence="1">
    <location>
        <begin position="26"/>
        <end position="266"/>
    </location>
</feature>
<comment type="caution">
    <text evidence="2">The sequence shown here is derived from an EMBL/GenBank/DDBJ whole genome shotgun (WGS) entry which is preliminary data.</text>
</comment>
<evidence type="ECO:0000313" key="2">
    <source>
        <dbReference type="EMBL" id="MBK1632806.1"/>
    </source>
</evidence>
<evidence type="ECO:0000256" key="1">
    <source>
        <dbReference type="SAM" id="SignalP"/>
    </source>
</evidence>
<dbReference type="EMBL" id="NRRV01000058">
    <property type="protein sequence ID" value="MBK1632806.1"/>
    <property type="molecule type" value="Genomic_DNA"/>
</dbReference>
<name>A0ABS1CLK2_9GAMM</name>
<dbReference type="RefSeq" id="WP_200240614.1">
    <property type="nucleotide sequence ID" value="NZ_NRRV01000058.1"/>
</dbReference>
<keyword evidence="3" id="KW-1185">Reference proteome</keyword>
<sequence length="266" mass="29371">MQRQSHRLRLAAAVLSATCAIGAGAAEEGIDREDWHSMLRLYLWLPDVGVTSSFDYPSGGTVSLSQGQILSALQFAFMGSGLVRKGRFSAVTDLIYLNLQADKTGRGVTLPAQLGGGFRTKLDAKLTGWVWTLAGGYTLWHNARANVDGLIGFRLLDLTSENELTLTGPRGRELPRRFDTSITNWDAVVGVRGRVDLDDRWFVPYYIDVGTGDSDLTSSGYTGVGYAFDWGELTLTYRYLHYEMPDHMELEDATFWGPALGANVRF</sequence>
<accession>A0ABS1CLK2</accession>
<organism evidence="2 3">
    <name type="scientific">Thiohalocapsa halophila</name>
    <dbReference type="NCBI Taxonomy" id="69359"/>
    <lineage>
        <taxon>Bacteria</taxon>
        <taxon>Pseudomonadati</taxon>
        <taxon>Pseudomonadota</taxon>
        <taxon>Gammaproteobacteria</taxon>
        <taxon>Chromatiales</taxon>
        <taxon>Chromatiaceae</taxon>
        <taxon>Thiohalocapsa</taxon>
    </lineage>
</organism>
<protein>
    <recommendedName>
        <fullName evidence="4">Outer membrane beta-barrel protein</fullName>
    </recommendedName>
</protein>
<keyword evidence="1" id="KW-0732">Signal</keyword>
<gene>
    <name evidence="2" type="ORF">CKO31_19050</name>
</gene>
<proteinExistence type="predicted"/>
<evidence type="ECO:0008006" key="4">
    <source>
        <dbReference type="Google" id="ProtNLM"/>
    </source>
</evidence>
<reference evidence="2 3" key="1">
    <citation type="journal article" date="2020" name="Microorganisms">
        <title>Osmotic Adaptation and Compatible Solute Biosynthesis of Phototrophic Bacteria as Revealed from Genome Analyses.</title>
        <authorList>
            <person name="Imhoff J.F."/>
            <person name="Rahn T."/>
            <person name="Kunzel S."/>
            <person name="Keller A."/>
            <person name="Neulinger S.C."/>
        </authorList>
    </citation>
    <scope>NUCLEOTIDE SEQUENCE [LARGE SCALE GENOMIC DNA]</scope>
    <source>
        <strain evidence="2 3">DSM 6210</strain>
    </source>
</reference>
<dbReference type="Proteomes" id="UP000748752">
    <property type="component" value="Unassembled WGS sequence"/>
</dbReference>
<feature type="signal peptide" evidence="1">
    <location>
        <begin position="1"/>
        <end position="25"/>
    </location>
</feature>
<evidence type="ECO:0000313" key="3">
    <source>
        <dbReference type="Proteomes" id="UP000748752"/>
    </source>
</evidence>